<dbReference type="Pfam" id="PF21787">
    <property type="entry name" value="TNP-like_RNaseH_N"/>
    <property type="match status" value="1"/>
</dbReference>
<name>A0A2S2PTY7_SCHGA</name>
<evidence type="ECO:0000259" key="1">
    <source>
        <dbReference type="Pfam" id="PF21787"/>
    </source>
</evidence>
<feature type="domain" description="Transposable element P transposase-like RNase H" evidence="1">
    <location>
        <begin position="8"/>
        <end position="58"/>
    </location>
</feature>
<evidence type="ECO:0000313" key="2">
    <source>
        <dbReference type="EMBL" id="MBY32952.1"/>
    </source>
</evidence>
<organism evidence="2">
    <name type="scientific">Schizaphis graminum</name>
    <name type="common">Green bug aphid</name>
    <dbReference type="NCBI Taxonomy" id="13262"/>
    <lineage>
        <taxon>Eukaryota</taxon>
        <taxon>Metazoa</taxon>
        <taxon>Ecdysozoa</taxon>
        <taxon>Arthropoda</taxon>
        <taxon>Hexapoda</taxon>
        <taxon>Insecta</taxon>
        <taxon>Pterygota</taxon>
        <taxon>Neoptera</taxon>
        <taxon>Paraneoptera</taxon>
        <taxon>Hemiptera</taxon>
        <taxon>Sternorrhyncha</taxon>
        <taxon>Aphidomorpha</taxon>
        <taxon>Aphidoidea</taxon>
        <taxon>Aphididae</taxon>
        <taxon>Aphidini</taxon>
        <taxon>Schizaphis</taxon>
    </lineage>
</organism>
<sequence length="103" mass="11302">MANGSGQLAFFFQSKSTASIQAGLVTTDITMAHAVGIKVWGVICDGIASNLSIMTNLGCKLIGSYDEIMELFYIPEIEWKIHYIPDACHNLKLARNALMTYTI</sequence>
<proteinExistence type="predicted"/>
<protein>
    <recommendedName>
        <fullName evidence="1">Transposable element P transposase-like RNase H domain-containing protein</fullName>
    </recommendedName>
</protein>
<reference evidence="2" key="1">
    <citation type="submission" date="2018-04" db="EMBL/GenBank/DDBJ databases">
        <title>Transcriptome of Schizaphis graminum biotype I.</title>
        <authorList>
            <person name="Scully E.D."/>
            <person name="Geib S.M."/>
            <person name="Palmer N.A."/>
            <person name="Koch K."/>
            <person name="Bradshaw J."/>
            <person name="Heng-Moss T."/>
            <person name="Sarath G."/>
        </authorList>
    </citation>
    <scope>NUCLEOTIDE SEQUENCE</scope>
</reference>
<gene>
    <name evidence="2" type="ORF">g.173263</name>
</gene>
<dbReference type="EMBL" id="GGMR01020333">
    <property type="protein sequence ID" value="MBY32952.1"/>
    <property type="molecule type" value="Transcribed_RNA"/>
</dbReference>
<dbReference type="AlphaFoldDB" id="A0A2S2PTY7"/>
<dbReference type="InterPro" id="IPR048365">
    <property type="entry name" value="TNP-like_RNaseH_N"/>
</dbReference>
<accession>A0A2S2PTY7</accession>